<evidence type="ECO:0000256" key="1">
    <source>
        <dbReference type="ARBA" id="ARBA00004651"/>
    </source>
</evidence>
<keyword evidence="8 11" id="KW-0472">Membrane</keyword>
<evidence type="ECO:0000256" key="2">
    <source>
        <dbReference type="ARBA" id="ARBA00022448"/>
    </source>
</evidence>
<feature type="compositionally biased region" description="Basic and acidic residues" evidence="10">
    <location>
        <begin position="17"/>
        <end position="39"/>
    </location>
</feature>
<feature type="transmembrane region" description="Helical" evidence="11">
    <location>
        <begin position="128"/>
        <end position="151"/>
    </location>
</feature>
<dbReference type="InterPro" id="IPR031846">
    <property type="entry name" value="Hvcn1"/>
</dbReference>
<organism evidence="12">
    <name type="scientific">Amphora coffeiformis</name>
    <dbReference type="NCBI Taxonomy" id="265554"/>
    <lineage>
        <taxon>Eukaryota</taxon>
        <taxon>Sar</taxon>
        <taxon>Stramenopiles</taxon>
        <taxon>Ochrophyta</taxon>
        <taxon>Bacillariophyta</taxon>
        <taxon>Bacillariophyceae</taxon>
        <taxon>Bacillariophycidae</taxon>
        <taxon>Thalassiophysales</taxon>
        <taxon>Catenulaceae</taxon>
        <taxon>Amphora</taxon>
    </lineage>
</organism>
<name>A0A7S3P4D8_9STRA</name>
<dbReference type="AlphaFoldDB" id="A0A7S3P4D8"/>
<dbReference type="GO" id="GO:0030171">
    <property type="term" value="F:voltage-gated proton channel activity"/>
    <property type="evidence" value="ECO:0007669"/>
    <property type="project" value="InterPro"/>
</dbReference>
<keyword evidence="7" id="KW-0406">Ion transport</keyword>
<evidence type="ECO:0000256" key="3">
    <source>
        <dbReference type="ARBA" id="ARBA00022475"/>
    </source>
</evidence>
<evidence type="ECO:0000256" key="7">
    <source>
        <dbReference type="ARBA" id="ARBA00023065"/>
    </source>
</evidence>
<evidence type="ECO:0008006" key="13">
    <source>
        <dbReference type="Google" id="ProtNLM"/>
    </source>
</evidence>
<feature type="transmembrane region" description="Helical" evidence="11">
    <location>
        <begin position="233"/>
        <end position="256"/>
    </location>
</feature>
<sequence length="388" mass="44335">MNSTTTTTPSRLPDQNEPAKEPQEERHGEQQDKVVRILADDDDDDNNNNNNTNNDDEERADTGQRPPATAVDEAKTTKRRRQKQLSTTSLNWGIPANHQATLHAQNEKGDESWQFQLLKRLHGRRMQILLAALLLLDVFILFCELALLTLYPSCHLVERDAISCCPVMEDDSNIDTDVNAHHERWLASAQEEESSTTHDNHHYSCAAGLSAMPSYEATCDAHKWERVHHAETALVSFTLTILTVFFIELTLTMIALHPAIFFRQVFYALDYFIVTVSLVLEITFYTLGDEILASLIGLVILGRIWRFVRIGHGILELAEDMAHERENELLVYAEELETLLTLHKVSLPEGEIKPHSEHNGSDLLERLAKRQRDKRRMQYHQRSHDSSS</sequence>
<keyword evidence="4 11" id="KW-0812">Transmembrane</keyword>
<dbReference type="GO" id="GO:0034702">
    <property type="term" value="C:monoatomic ion channel complex"/>
    <property type="evidence" value="ECO:0007669"/>
    <property type="project" value="UniProtKB-KW"/>
</dbReference>
<evidence type="ECO:0000256" key="6">
    <source>
        <dbReference type="ARBA" id="ARBA00022989"/>
    </source>
</evidence>
<dbReference type="GO" id="GO:0005886">
    <property type="term" value="C:plasma membrane"/>
    <property type="evidence" value="ECO:0007669"/>
    <property type="project" value="UniProtKB-SubCell"/>
</dbReference>
<reference evidence="12" key="1">
    <citation type="submission" date="2021-01" db="EMBL/GenBank/DDBJ databases">
        <authorList>
            <person name="Corre E."/>
            <person name="Pelletier E."/>
            <person name="Niang G."/>
            <person name="Scheremetjew M."/>
            <person name="Finn R."/>
            <person name="Kale V."/>
            <person name="Holt S."/>
            <person name="Cochrane G."/>
            <person name="Meng A."/>
            <person name="Brown T."/>
            <person name="Cohen L."/>
        </authorList>
    </citation>
    <scope>NUCLEOTIDE SEQUENCE</scope>
    <source>
        <strain evidence="12">CCMP127</strain>
    </source>
</reference>
<feature type="compositionally biased region" description="Polar residues" evidence="10">
    <location>
        <begin position="1"/>
        <end position="10"/>
    </location>
</feature>
<dbReference type="InterPro" id="IPR027359">
    <property type="entry name" value="Volt_channel_dom_sf"/>
</dbReference>
<proteinExistence type="predicted"/>
<evidence type="ECO:0000256" key="4">
    <source>
        <dbReference type="ARBA" id="ARBA00022692"/>
    </source>
</evidence>
<keyword evidence="5" id="KW-0851">Voltage-gated channel</keyword>
<accession>A0A7S3P4D8</accession>
<keyword evidence="6 11" id="KW-1133">Transmembrane helix</keyword>
<keyword evidence="9" id="KW-0407">Ion channel</keyword>
<dbReference type="EMBL" id="HBIM01004712">
    <property type="protein sequence ID" value="CAE0406104.1"/>
    <property type="molecule type" value="Transcribed_RNA"/>
</dbReference>
<dbReference type="Gene3D" id="1.20.120.350">
    <property type="entry name" value="Voltage-gated potassium channels. Chain C"/>
    <property type="match status" value="1"/>
</dbReference>
<keyword evidence="2" id="KW-0813">Transport</keyword>
<dbReference type="PANTHER" id="PTHR46480:SF1">
    <property type="entry name" value="VOLTAGE-GATED HYDROGEN CHANNEL 1"/>
    <property type="match status" value="1"/>
</dbReference>
<evidence type="ECO:0000313" key="12">
    <source>
        <dbReference type="EMBL" id="CAE0406104.1"/>
    </source>
</evidence>
<evidence type="ECO:0000256" key="5">
    <source>
        <dbReference type="ARBA" id="ARBA00022882"/>
    </source>
</evidence>
<comment type="subcellular location">
    <subcellularLocation>
        <location evidence="1">Cell membrane</location>
        <topology evidence="1">Multi-pass membrane protein</topology>
    </subcellularLocation>
</comment>
<evidence type="ECO:0000256" key="9">
    <source>
        <dbReference type="ARBA" id="ARBA00023303"/>
    </source>
</evidence>
<gene>
    <name evidence="12" type="ORF">ACOF00016_LOCUS4032</name>
</gene>
<protein>
    <recommendedName>
        <fullName evidence="13">Hydrogen voltage-gated channel 1</fullName>
    </recommendedName>
</protein>
<evidence type="ECO:0000256" key="11">
    <source>
        <dbReference type="SAM" id="Phobius"/>
    </source>
</evidence>
<keyword evidence="3" id="KW-1003">Cell membrane</keyword>
<feature type="transmembrane region" description="Helical" evidence="11">
    <location>
        <begin position="291"/>
        <end position="308"/>
    </location>
</feature>
<feature type="transmembrane region" description="Helical" evidence="11">
    <location>
        <begin position="268"/>
        <end position="285"/>
    </location>
</feature>
<feature type="region of interest" description="Disordered" evidence="10">
    <location>
        <begin position="1"/>
        <end position="96"/>
    </location>
</feature>
<dbReference type="PANTHER" id="PTHR46480">
    <property type="entry name" value="F20B24.22"/>
    <property type="match status" value="1"/>
</dbReference>
<evidence type="ECO:0000256" key="10">
    <source>
        <dbReference type="SAM" id="MobiDB-lite"/>
    </source>
</evidence>
<evidence type="ECO:0000256" key="8">
    <source>
        <dbReference type="ARBA" id="ARBA00023136"/>
    </source>
</evidence>